<dbReference type="RefSeq" id="WP_005621115.1">
    <property type="nucleotide sequence ID" value="NZ_CP015230.1"/>
</dbReference>
<evidence type="ECO:0000259" key="1">
    <source>
        <dbReference type="Pfam" id="PF06568"/>
    </source>
</evidence>
<dbReference type="STRING" id="1265309.K529_011340"/>
<sequence length="72" mass="7596">MAAIDTTRTAQGTSGLIGRIGALVHTTSAKLMAWNDARLTRKALSALSDRELADIGLCRGDIDQINSDSPLV</sequence>
<protein>
    <recommendedName>
        <fullName evidence="1">YjiS-like domain-containing protein</fullName>
    </recommendedName>
</protein>
<dbReference type="OrthoDB" id="8116725at2"/>
<dbReference type="EMBL" id="CP015230">
    <property type="protein sequence ID" value="ANP41361.1"/>
    <property type="molecule type" value="Genomic_DNA"/>
</dbReference>
<feature type="domain" description="YjiS-like" evidence="1">
    <location>
        <begin position="29"/>
        <end position="63"/>
    </location>
</feature>
<evidence type="ECO:0000313" key="2">
    <source>
        <dbReference type="EMBL" id="ANP41361.1"/>
    </source>
</evidence>
<evidence type="ECO:0000313" key="3">
    <source>
        <dbReference type="Proteomes" id="UP000013243"/>
    </source>
</evidence>
<dbReference type="AlphaFoldDB" id="A0A1B1A4A8"/>
<dbReference type="Pfam" id="PF06568">
    <property type="entry name" value="YjiS-like"/>
    <property type="match status" value="1"/>
</dbReference>
<reference evidence="2 3" key="1">
    <citation type="journal article" date="2016" name="ISME J.">
        <title>Global occurrence and heterogeneity of the Roseobacter-clade species Ruegeria mobilis.</title>
        <authorList>
            <person name="Sonnenschein E."/>
            <person name="Gram L."/>
        </authorList>
    </citation>
    <scope>NUCLEOTIDE SEQUENCE [LARGE SCALE GENOMIC DNA]</scope>
    <source>
        <strain evidence="2 3">F1926</strain>
    </source>
</reference>
<dbReference type="GeneID" id="28250434"/>
<name>A0A1B1A4A8_9RHOB</name>
<dbReference type="KEGG" id="rmb:K529_011340"/>
<gene>
    <name evidence="2" type="ORF">K529_011340</name>
</gene>
<accession>A0A1B1A4A8</accession>
<organism evidence="2 3">
    <name type="scientific">Tritonibacter mobilis F1926</name>
    <dbReference type="NCBI Taxonomy" id="1265309"/>
    <lineage>
        <taxon>Bacteria</taxon>
        <taxon>Pseudomonadati</taxon>
        <taxon>Pseudomonadota</taxon>
        <taxon>Alphaproteobacteria</taxon>
        <taxon>Rhodobacterales</taxon>
        <taxon>Paracoccaceae</taxon>
        <taxon>Tritonibacter</taxon>
    </lineage>
</organism>
<dbReference type="InterPro" id="IPR009506">
    <property type="entry name" value="YjiS-like"/>
</dbReference>
<dbReference type="Proteomes" id="UP000013243">
    <property type="component" value="Chromosome"/>
</dbReference>
<proteinExistence type="predicted"/>